<dbReference type="InterPro" id="IPR029063">
    <property type="entry name" value="SAM-dependent_MTases_sf"/>
</dbReference>
<evidence type="ECO:0000313" key="1">
    <source>
        <dbReference type="EMBL" id="CBF82556.1"/>
    </source>
</evidence>
<dbReference type="VEuPathDB" id="FungiDB:AN9098"/>
<dbReference type="EMBL" id="BN001306">
    <property type="protein sequence ID" value="CBF82556.1"/>
    <property type="molecule type" value="Genomic_DNA"/>
</dbReference>
<accession>C8VH48</accession>
<dbReference type="GO" id="GO:0016279">
    <property type="term" value="F:protein-lysine N-methyltransferase activity"/>
    <property type="evidence" value="ECO:0000318"/>
    <property type="project" value="GO_Central"/>
</dbReference>
<evidence type="ECO:0000313" key="2">
    <source>
        <dbReference type="Proteomes" id="UP000000560"/>
    </source>
</evidence>
<dbReference type="Proteomes" id="UP000000560">
    <property type="component" value="Chromosome VI"/>
</dbReference>
<dbReference type="Pfam" id="PF10294">
    <property type="entry name" value="Methyltransf_16"/>
    <property type="match status" value="1"/>
</dbReference>
<proteinExistence type="predicted"/>
<dbReference type="OMA" id="PIRTYRI"/>
<dbReference type="PANTHER" id="PTHR14614">
    <property type="entry name" value="HEPATOCELLULAR CARCINOMA-ASSOCIATED ANTIGEN"/>
    <property type="match status" value="1"/>
</dbReference>
<dbReference type="FunCoup" id="C8VH48">
    <property type="interactions" value="490"/>
</dbReference>
<dbReference type="RefSeq" id="XP_682367.2">
    <property type="nucleotide sequence ID" value="XM_677275.2"/>
</dbReference>
<dbReference type="InParanoid" id="C8VH48"/>
<dbReference type="HOGENOM" id="CLU_038942_1_2_1"/>
<organism evidence="1 2">
    <name type="scientific">Emericella nidulans (strain FGSC A4 / ATCC 38163 / CBS 112.46 / NRRL 194 / M139)</name>
    <name type="common">Aspergillus nidulans</name>
    <dbReference type="NCBI Taxonomy" id="227321"/>
    <lineage>
        <taxon>Eukaryota</taxon>
        <taxon>Fungi</taxon>
        <taxon>Dikarya</taxon>
        <taxon>Ascomycota</taxon>
        <taxon>Pezizomycotina</taxon>
        <taxon>Eurotiomycetes</taxon>
        <taxon>Eurotiomycetidae</taxon>
        <taxon>Eurotiales</taxon>
        <taxon>Aspergillaceae</taxon>
        <taxon>Aspergillus</taxon>
        <taxon>Aspergillus subgen. Nidulantes</taxon>
    </lineage>
</organism>
<name>C8VH48_EMENI</name>
<dbReference type="AlphaFoldDB" id="C8VH48"/>
<protein>
    <submittedName>
        <fullName evidence="1">Uncharacterized protein</fullName>
    </submittedName>
</protein>
<dbReference type="eggNOG" id="KOG2497">
    <property type="taxonomic scope" value="Eukaryota"/>
</dbReference>
<dbReference type="STRING" id="227321.C8VH48"/>
<dbReference type="OrthoDB" id="194386at2759"/>
<gene>
    <name evidence="1" type="ORF">ANIA_09098</name>
</gene>
<reference evidence="2" key="2">
    <citation type="journal article" date="2009" name="Fungal Genet. Biol.">
        <title>The 2008 update of the Aspergillus nidulans genome annotation: a community effort.</title>
        <authorList>
            <person name="Wortman J.R."/>
            <person name="Gilsenan J.M."/>
            <person name="Joardar V."/>
            <person name="Deegan J."/>
            <person name="Clutterbuck J."/>
            <person name="Andersen M.R."/>
            <person name="Archer D."/>
            <person name="Bencina M."/>
            <person name="Braus G."/>
            <person name="Coutinho P."/>
            <person name="von Dohren H."/>
            <person name="Doonan J."/>
            <person name="Driessen A.J."/>
            <person name="Durek P."/>
            <person name="Espeso E."/>
            <person name="Fekete E."/>
            <person name="Flipphi M."/>
            <person name="Estrada C.G."/>
            <person name="Geysens S."/>
            <person name="Goldman G."/>
            <person name="de Groot P.W."/>
            <person name="Hansen K."/>
            <person name="Harris S.D."/>
            <person name="Heinekamp T."/>
            <person name="Helmstaedt K."/>
            <person name="Henrissat B."/>
            <person name="Hofmann G."/>
            <person name="Homan T."/>
            <person name="Horio T."/>
            <person name="Horiuchi H."/>
            <person name="James S."/>
            <person name="Jones M."/>
            <person name="Karaffa L."/>
            <person name="Karanyi Z."/>
            <person name="Kato M."/>
            <person name="Keller N."/>
            <person name="Kelly D.E."/>
            <person name="Kiel J.A."/>
            <person name="Kim J.M."/>
            <person name="van der Klei I.J."/>
            <person name="Klis F.M."/>
            <person name="Kovalchuk A."/>
            <person name="Krasevec N."/>
            <person name="Kubicek C.P."/>
            <person name="Liu B."/>
            <person name="Maccabe A."/>
            <person name="Meyer V."/>
            <person name="Mirabito P."/>
            <person name="Miskei M."/>
            <person name="Mos M."/>
            <person name="Mullins J."/>
            <person name="Nelson D.R."/>
            <person name="Nielsen J."/>
            <person name="Oakley B.R."/>
            <person name="Osmani S.A."/>
            <person name="Pakula T."/>
            <person name="Paszewski A."/>
            <person name="Paulsen I."/>
            <person name="Pilsyk S."/>
            <person name="Pocsi I."/>
            <person name="Punt P.J."/>
            <person name="Ram A.F."/>
            <person name="Ren Q."/>
            <person name="Robellet X."/>
            <person name="Robson G."/>
            <person name="Seiboth B."/>
            <person name="van Solingen P."/>
            <person name="Specht T."/>
            <person name="Sun J."/>
            <person name="Taheri-Talesh N."/>
            <person name="Takeshita N."/>
            <person name="Ussery D."/>
            <person name="vanKuyk P.A."/>
            <person name="Visser H."/>
            <person name="van de Vondervoort P.J."/>
            <person name="de Vries R.P."/>
            <person name="Walton J."/>
            <person name="Xiang X."/>
            <person name="Xiong Y."/>
            <person name="Zeng A.P."/>
            <person name="Brandt B.W."/>
            <person name="Cornell M.J."/>
            <person name="van den Hondel C.A."/>
            <person name="Visser J."/>
            <person name="Oliver S.G."/>
            <person name="Turner G."/>
        </authorList>
    </citation>
    <scope>GENOME REANNOTATION</scope>
    <source>
        <strain evidence="2">FGSC A4 / ATCC 38163 / CBS 112.46 / NRRL 194 / M139</strain>
    </source>
</reference>
<dbReference type="InterPro" id="IPR019410">
    <property type="entry name" value="Methyltransf_16"/>
</dbReference>
<dbReference type="Gene3D" id="3.40.50.150">
    <property type="entry name" value="Vaccinia Virus protein VP39"/>
    <property type="match status" value="1"/>
</dbReference>
<dbReference type="SUPFAM" id="SSF53335">
    <property type="entry name" value="S-adenosyl-L-methionine-dependent methyltransferases"/>
    <property type="match status" value="1"/>
</dbReference>
<dbReference type="KEGG" id="ani:ANIA_09098"/>
<dbReference type="GeneID" id="2867975"/>
<dbReference type="PANTHER" id="PTHR14614:SF130">
    <property type="entry name" value="PROTEIN-LYSINE N-METHYLTRANSFERASE EEF2KMT"/>
    <property type="match status" value="1"/>
</dbReference>
<keyword evidence="2" id="KW-1185">Reference proteome</keyword>
<sequence length="352" mass="39149">MDRIALLTAQYFQQVDPPSLSLPDGPALVSSTIQTAIYEKMFNEDTAWPLPPASYQTRVLKTIIAQIEKSISNTEEDEIIDSLMEKWTSLLSTPKPSALQQAQKLTYIKYSAPVSLIPVSESSSECDGTIDPRTIITSENRSLILSGGTTGFRTWEAALHLGTFLSTTRAGKSLVANKRVLELGAGTGFLSFLCAKHLGAESVIVTDREPALIEQIDDCIDKNGLERTQIQAGIWEWGMPLQVPSLLEKNDRAGFDIALGADLIYDSDIVTLLVFTIKDLFDNYSLKEFIIAATVRNEDTFRTFLDACESPLWLVRLFGISSISWRQDKAQRARMRLDAFTSSGYGYNRDRN</sequence>
<reference evidence="2" key="1">
    <citation type="journal article" date="2005" name="Nature">
        <title>Sequencing of Aspergillus nidulans and comparative analysis with A. fumigatus and A. oryzae.</title>
        <authorList>
            <person name="Galagan J.E."/>
            <person name="Calvo S.E."/>
            <person name="Cuomo C."/>
            <person name="Ma L.J."/>
            <person name="Wortman J.R."/>
            <person name="Batzoglou S."/>
            <person name="Lee S.I."/>
            <person name="Basturkmen M."/>
            <person name="Spevak C.C."/>
            <person name="Clutterbuck J."/>
            <person name="Kapitonov V."/>
            <person name="Jurka J."/>
            <person name="Scazzocchio C."/>
            <person name="Farman M."/>
            <person name="Butler J."/>
            <person name="Purcell S."/>
            <person name="Harris S."/>
            <person name="Braus G.H."/>
            <person name="Draht O."/>
            <person name="Busch S."/>
            <person name="D'Enfert C."/>
            <person name="Bouchier C."/>
            <person name="Goldman G.H."/>
            <person name="Bell-Pedersen D."/>
            <person name="Griffiths-Jones S."/>
            <person name="Doonan J.H."/>
            <person name="Yu J."/>
            <person name="Vienken K."/>
            <person name="Pain A."/>
            <person name="Freitag M."/>
            <person name="Selker E.U."/>
            <person name="Archer D.B."/>
            <person name="Penalva M.A."/>
            <person name="Oakley B.R."/>
            <person name="Momany M."/>
            <person name="Tanaka T."/>
            <person name="Kumagai T."/>
            <person name="Asai K."/>
            <person name="Machida M."/>
            <person name="Nierman W.C."/>
            <person name="Denning D.W."/>
            <person name="Caddick M."/>
            <person name="Hynes M."/>
            <person name="Paoletti M."/>
            <person name="Fischer R."/>
            <person name="Miller B."/>
            <person name="Dyer P."/>
            <person name="Sachs M.S."/>
            <person name="Osmani S.A."/>
            <person name="Birren B.W."/>
        </authorList>
    </citation>
    <scope>NUCLEOTIDE SEQUENCE [LARGE SCALE GENOMIC DNA]</scope>
    <source>
        <strain evidence="2">FGSC A4 / ATCC 38163 / CBS 112.46 / NRRL 194 / M139</strain>
    </source>
</reference>